<name>A0A0D4C224_9MICC</name>
<gene>
    <name evidence="1" type="ORF">UM93_14925</name>
</gene>
<protein>
    <submittedName>
        <fullName evidence="1">Uncharacterized protein</fullName>
    </submittedName>
</protein>
<accession>A0A0D4C224</accession>
<proteinExistence type="predicted"/>
<dbReference type="AlphaFoldDB" id="A0A0D4C224"/>
<sequence>MSPACQATAIRFVLSSMGMMAPMLEASKPGSLQKFKDAFAEVQGTTPKEFDGAFSKLEAPVSQGNASPDAAAMEKDGQPIVNYLETTCKDLGTAAG</sequence>
<dbReference type="EMBL" id="CP011005">
    <property type="protein sequence ID" value="AJT42465.1"/>
    <property type="molecule type" value="Genomic_DNA"/>
</dbReference>
<evidence type="ECO:0000313" key="2">
    <source>
        <dbReference type="Proteomes" id="UP000061839"/>
    </source>
</evidence>
<dbReference type="HOGENOM" id="CLU_2353783_0_0_11"/>
<organism evidence="1 2">
    <name type="scientific">Psychromicrobium lacuslunae</name>
    <dbReference type="NCBI Taxonomy" id="1618207"/>
    <lineage>
        <taxon>Bacteria</taxon>
        <taxon>Bacillati</taxon>
        <taxon>Actinomycetota</taxon>
        <taxon>Actinomycetes</taxon>
        <taxon>Micrococcales</taxon>
        <taxon>Micrococcaceae</taxon>
        <taxon>Psychromicrobium</taxon>
    </lineage>
</organism>
<dbReference type="KEGG" id="ari:UM93_14925"/>
<dbReference type="Proteomes" id="UP000061839">
    <property type="component" value="Chromosome"/>
</dbReference>
<keyword evidence="2" id="KW-1185">Reference proteome</keyword>
<dbReference type="PATRIC" id="fig|1618207.4.peg.3039"/>
<evidence type="ECO:0000313" key="1">
    <source>
        <dbReference type="EMBL" id="AJT42465.1"/>
    </source>
</evidence>
<reference evidence="1 2" key="1">
    <citation type="journal article" date="2015" name="Genome Announc.">
        <title>Complete Genome Sequencing of Protease-Producing Novel Arthrobacter sp. Strain IHBB 11108 Using PacBio Single-Molecule Real-Time Sequencing Technology.</title>
        <authorList>
            <person name="Kiran S."/>
            <person name="Swarnkar M.K."/>
            <person name="Pal M."/>
            <person name="Thakur R."/>
            <person name="Tewari R."/>
            <person name="Singh A.K."/>
            <person name="Gulati A."/>
        </authorList>
    </citation>
    <scope>NUCLEOTIDE SEQUENCE [LARGE SCALE GENOMIC DNA]</scope>
    <source>
        <strain evidence="1 2">IHBB 11108</strain>
    </source>
</reference>